<keyword evidence="4" id="KW-1185">Reference proteome</keyword>
<sequence>MTNDQRPLALITAATVLSALSSAACGPGGTDQNSALVSDLKIKIPESATDINADTSALQSNLHFLLPNDQWRPYAATYYPGETPTQRPLAELTDSAPPPCFPSQRNDAALITRTISDIIQFRNTNMHARRVITIIPDCQPGRTYVQWSLSRPS</sequence>
<organism evidence="3 5">
    <name type="scientific">Mycobacterium kubicae</name>
    <dbReference type="NCBI Taxonomy" id="120959"/>
    <lineage>
        <taxon>Bacteria</taxon>
        <taxon>Bacillati</taxon>
        <taxon>Actinomycetota</taxon>
        <taxon>Actinomycetes</taxon>
        <taxon>Mycobacteriales</taxon>
        <taxon>Mycobacteriaceae</taxon>
        <taxon>Mycobacterium</taxon>
        <taxon>Mycobacterium simiae complex</taxon>
    </lineage>
</organism>
<feature type="signal peptide" evidence="1">
    <location>
        <begin position="1"/>
        <end position="23"/>
    </location>
</feature>
<accession>A0AAX1J7A1</accession>
<dbReference type="EMBL" id="BLKU01000005">
    <property type="protein sequence ID" value="GFG67798.1"/>
    <property type="molecule type" value="Genomic_DNA"/>
</dbReference>
<feature type="chain" id="PRO_5043578502" description="Sensor domain-containing protein" evidence="1">
    <location>
        <begin position="24"/>
        <end position="153"/>
    </location>
</feature>
<dbReference type="EMBL" id="CP065047">
    <property type="protein sequence ID" value="QPI36296.1"/>
    <property type="molecule type" value="Genomic_DNA"/>
</dbReference>
<keyword evidence="1" id="KW-0732">Signal</keyword>
<gene>
    <name evidence="3" type="ORF">I2456_17390</name>
    <name evidence="2" type="ORF">MKUB_52880</name>
</gene>
<evidence type="ECO:0000256" key="1">
    <source>
        <dbReference type="SAM" id="SignalP"/>
    </source>
</evidence>
<protein>
    <recommendedName>
        <fullName evidence="6">Sensor domain-containing protein</fullName>
    </recommendedName>
</protein>
<dbReference type="PROSITE" id="PS51257">
    <property type="entry name" value="PROKAR_LIPOPROTEIN"/>
    <property type="match status" value="1"/>
</dbReference>
<reference evidence="2 4" key="1">
    <citation type="journal article" date="2019" name="Emerg. Microbes Infect.">
        <title>Comprehensive subspecies identification of 175 nontuberculous mycobacteria species based on 7547 genomic profiles.</title>
        <authorList>
            <person name="Matsumoto Y."/>
            <person name="Kinjo T."/>
            <person name="Motooka D."/>
            <person name="Nabeya D."/>
            <person name="Jung N."/>
            <person name="Uechi K."/>
            <person name="Horii T."/>
            <person name="Iida T."/>
            <person name="Fujita J."/>
            <person name="Nakamura S."/>
        </authorList>
    </citation>
    <scope>NUCLEOTIDE SEQUENCE [LARGE SCALE GENOMIC DNA]</scope>
    <source>
        <strain evidence="2 4">JCM 13573</strain>
    </source>
</reference>
<evidence type="ECO:0000313" key="5">
    <source>
        <dbReference type="Proteomes" id="UP000663583"/>
    </source>
</evidence>
<dbReference type="Proteomes" id="UP000465306">
    <property type="component" value="Unassembled WGS sequence"/>
</dbReference>
<dbReference type="KEGG" id="mku:I2456_17390"/>
<evidence type="ECO:0000313" key="2">
    <source>
        <dbReference type="EMBL" id="GFG67798.1"/>
    </source>
</evidence>
<reference evidence="3" key="3">
    <citation type="submission" date="2020-11" db="EMBL/GenBank/DDBJ databases">
        <title>Intraspecies plasmid and genomic variation of Mycobacterium kubicae revealed by the complete genome sequences of two clinical isolates.</title>
        <authorList>
            <person name="Hendrix J.R."/>
            <person name="Epperson L.E."/>
            <person name="Honda J.R."/>
            <person name="Strong M."/>
        </authorList>
    </citation>
    <scope>NUCLEOTIDE SEQUENCE</scope>
    <source>
        <strain evidence="3">JCM 13573</strain>
    </source>
</reference>
<evidence type="ECO:0008006" key="6">
    <source>
        <dbReference type="Google" id="ProtNLM"/>
    </source>
</evidence>
<proteinExistence type="predicted"/>
<dbReference type="RefSeq" id="WP_139822975.1">
    <property type="nucleotide sequence ID" value="NZ_BLKU01000005.1"/>
</dbReference>
<dbReference type="Proteomes" id="UP000663583">
    <property type="component" value="Chromosome"/>
</dbReference>
<evidence type="ECO:0000313" key="4">
    <source>
        <dbReference type="Proteomes" id="UP000465306"/>
    </source>
</evidence>
<name>A0AAX1J7A1_9MYCO</name>
<reference evidence="2" key="2">
    <citation type="submission" date="2020-02" db="EMBL/GenBank/DDBJ databases">
        <authorList>
            <person name="Matsumoto Y."/>
            <person name="Kinjo T."/>
            <person name="Motooka D."/>
            <person name="Nabeya D."/>
            <person name="Jung N."/>
            <person name="Uechi K."/>
            <person name="Horii T."/>
            <person name="Iida T."/>
            <person name="Fujita J."/>
            <person name="Nakamura S."/>
        </authorList>
    </citation>
    <scope>NUCLEOTIDE SEQUENCE</scope>
    <source>
        <strain evidence="2">JCM 13573</strain>
    </source>
</reference>
<dbReference type="AlphaFoldDB" id="A0AAX1J7A1"/>
<evidence type="ECO:0000313" key="3">
    <source>
        <dbReference type="EMBL" id="QPI36296.1"/>
    </source>
</evidence>